<feature type="region of interest" description="Disordered" evidence="1">
    <location>
        <begin position="235"/>
        <end position="319"/>
    </location>
</feature>
<feature type="compositionally biased region" description="Polar residues" evidence="1">
    <location>
        <begin position="241"/>
        <end position="253"/>
    </location>
</feature>
<proteinExistence type="predicted"/>
<keyword evidence="3" id="KW-1185">Reference proteome</keyword>
<feature type="compositionally biased region" description="Low complexity" evidence="1">
    <location>
        <begin position="298"/>
        <end position="310"/>
    </location>
</feature>
<feature type="compositionally biased region" description="Basic and acidic residues" evidence="1">
    <location>
        <begin position="38"/>
        <end position="48"/>
    </location>
</feature>
<dbReference type="AlphaFoldDB" id="A0A8H6XK56"/>
<sequence length="332" mass="35636">MHALLTLGGPPRSTSHPTTSSCPNLSRPRRRPCGVADAHGDSLREELGRHRRTRTPRHGSRAPSPLSLASMLFTRRLPRHSRAHLPPRSQLIWSSSRPRTLPSLLPGLCMTKSVYRATSCRRSRTCTPLMALVLDDAPPSFERELASKRTWRGTAGRAGESAGAQGWGPSGAGAGTGDRKQDGCLLGLSCAEQVGNALSRRTVFATGGAVGDSVAQAMPEERHRCMETRLVQYANGPVPADSSNDSSSTNGFVRSSKVGAPLQPEAQHHPVRSSYSGSMGHGSNSGSIGRGRSKSRASQRTQLHQQRLQQPARDMLAVRQPPPAVVAFLRTS</sequence>
<feature type="compositionally biased region" description="Gly residues" evidence="1">
    <location>
        <begin position="165"/>
        <end position="176"/>
    </location>
</feature>
<comment type="caution">
    <text evidence="2">The sequence shown here is derived from an EMBL/GenBank/DDBJ whole genome shotgun (WGS) entry which is preliminary data.</text>
</comment>
<reference evidence="2" key="1">
    <citation type="submission" date="2020-05" db="EMBL/GenBank/DDBJ databases">
        <title>Mycena genomes resolve the evolution of fungal bioluminescence.</title>
        <authorList>
            <person name="Tsai I.J."/>
        </authorList>
    </citation>
    <scope>NUCLEOTIDE SEQUENCE</scope>
    <source>
        <strain evidence="2">160909Yilan</strain>
    </source>
</reference>
<feature type="region of interest" description="Disordered" evidence="1">
    <location>
        <begin position="1"/>
        <end position="65"/>
    </location>
</feature>
<organism evidence="2 3">
    <name type="scientific">Mycena sanguinolenta</name>
    <dbReference type="NCBI Taxonomy" id="230812"/>
    <lineage>
        <taxon>Eukaryota</taxon>
        <taxon>Fungi</taxon>
        <taxon>Dikarya</taxon>
        <taxon>Basidiomycota</taxon>
        <taxon>Agaricomycotina</taxon>
        <taxon>Agaricomycetes</taxon>
        <taxon>Agaricomycetidae</taxon>
        <taxon>Agaricales</taxon>
        <taxon>Marasmiineae</taxon>
        <taxon>Mycenaceae</taxon>
        <taxon>Mycena</taxon>
    </lineage>
</organism>
<feature type="compositionally biased region" description="Low complexity" evidence="1">
    <location>
        <begin position="273"/>
        <end position="287"/>
    </location>
</feature>
<name>A0A8H6XK56_9AGAR</name>
<dbReference type="EMBL" id="JACAZH010000026">
    <property type="protein sequence ID" value="KAF7341899.1"/>
    <property type="molecule type" value="Genomic_DNA"/>
</dbReference>
<feature type="compositionally biased region" description="Basic residues" evidence="1">
    <location>
        <begin position="49"/>
        <end position="60"/>
    </location>
</feature>
<dbReference type="Proteomes" id="UP000623467">
    <property type="component" value="Unassembled WGS sequence"/>
</dbReference>
<evidence type="ECO:0000313" key="3">
    <source>
        <dbReference type="Proteomes" id="UP000623467"/>
    </source>
</evidence>
<evidence type="ECO:0000256" key="1">
    <source>
        <dbReference type="SAM" id="MobiDB-lite"/>
    </source>
</evidence>
<feature type="region of interest" description="Disordered" evidence="1">
    <location>
        <begin position="150"/>
        <end position="176"/>
    </location>
</feature>
<evidence type="ECO:0000313" key="2">
    <source>
        <dbReference type="EMBL" id="KAF7341899.1"/>
    </source>
</evidence>
<gene>
    <name evidence="2" type="ORF">MSAN_02045500</name>
</gene>
<accession>A0A8H6XK56</accession>
<feature type="compositionally biased region" description="Low complexity" evidence="1">
    <location>
        <begin position="10"/>
        <end position="23"/>
    </location>
</feature>
<protein>
    <submittedName>
        <fullName evidence="2">Uncharacterized protein</fullName>
    </submittedName>
</protein>